<evidence type="ECO:0000259" key="2">
    <source>
        <dbReference type="Pfam" id="PF07261"/>
    </source>
</evidence>
<dbReference type="AlphaFoldDB" id="E0NNC0"/>
<dbReference type="STRING" id="862517.HMPREF9225_1659"/>
<dbReference type="PANTHER" id="PTHR39196">
    <property type="entry name" value="PRIMOSOME, DNAD SUBUNIT"/>
    <property type="match status" value="1"/>
</dbReference>
<feature type="domain" description="DnaB/C C-terminal" evidence="2">
    <location>
        <begin position="209"/>
        <end position="259"/>
    </location>
</feature>
<evidence type="ECO:0000259" key="3">
    <source>
        <dbReference type="Pfam" id="PF14297"/>
    </source>
</evidence>
<sequence length="294" mass="33716">MARKIAVGISYFPLDTAFLRDIKVRRVLMACGANSIAVILALLSSIYEDEGYYIKLSEDLPFVIADTVGITEGATKEIISKLVQVGFFEKKLCSKFKILTSKGIQERYLKACERRKEVKIIKDYSLINIDEYTNVVYVDINGIDVYINQKNVYKGTQSIVKDSKLNKSKVYNTPPSINNIYNTASFDAEIDQEKFKKVVDLYNYSGFQNISPSVKDTLIEFTNTYPTTWIEEAFKIAADGGKLSLTYIRGILMRWTSNGKDSQFKKKDSQTDTERYYDQVDQWTESIKRKLEKK</sequence>
<feature type="domain" description="Lin1244/Lin1753-like N-terminal" evidence="3">
    <location>
        <begin position="11"/>
        <end position="104"/>
    </location>
</feature>
<dbReference type="PANTHER" id="PTHR39196:SF1">
    <property type="entry name" value="PRIMOSOME, DNAD SUBUNIT"/>
    <property type="match status" value="1"/>
</dbReference>
<comment type="caution">
    <text evidence="4">The sequence shown here is derived from an EMBL/GenBank/DDBJ whole genome shotgun (WGS) entry which is preliminary data.</text>
</comment>
<dbReference type="Pfam" id="PF14297">
    <property type="entry name" value="Lin1244_N"/>
    <property type="match status" value="1"/>
</dbReference>
<dbReference type="InterPro" id="IPR006343">
    <property type="entry name" value="DnaB/C_C"/>
</dbReference>
<dbReference type="InterPro" id="IPR025400">
    <property type="entry name" value="Lin1244/Lin1753-like_N"/>
</dbReference>
<gene>
    <name evidence="4" type="ORF">HMPREF9225_1659</name>
</gene>
<reference evidence="4 5" key="1">
    <citation type="submission" date="2010-07" db="EMBL/GenBank/DDBJ databases">
        <authorList>
            <person name="Muzny D."/>
            <person name="Qin X."/>
            <person name="Deng J."/>
            <person name="Jiang H."/>
            <person name="Liu Y."/>
            <person name="Qu J."/>
            <person name="Song X.-Z."/>
            <person name="Zhang L."/>
            <person name="Thornton R."/>
            <person name="Coyle M."/>
            <person name="Francisco L."/>
            <person name="Jackson L."/>
            <person name="Javaid M."/>
            <person name="Korchina V."/>
            <person name="Kovar C."/>
            <person name="Mata R."/>
            <person name="Mathew T."/>
            <person name="Ngo R."/>
            <person name="Nguyen L."/>
            <person name="Nguyen N."/>
            <person name="Okwuonu G."/>
            <person name="Ongeri F."/>
            <person name="Pham C."/>
            <person name="Simmons D."/>
            <person name="Wilczek-Boney K."/>
            <person name="Hale W."/>
            <person name="Jakkamsetti A."/>
            <person name="Pham P."/>
            <person name="Ruth R."/>
            <person name="San Lucas F."/>
            <person name="Warren J."/>
            <person name="Zhang J."/>
            <person name="Zhao Z."/>
            <person name="Zhou C."/>
            <person name="Zhu D."/>
            <person name="Lee S."/>
            <person name="Bess C."/>
            <person name="Blankenburg K."/>
            <person name="Forbes L."/>
            <person name="Fu Q."/>
            <person name="Gubbala S."/>
            <person name="Hirani K."/>
            <person name="Jayaseelan J.C."/>
            <person name="Lara F."/>
            <person name="Munidasa M."/>
            <person name="Palculict T."/>
            <person name="Patil S."/>
            <person name="Pu L.-L."/>
            <person name="Saada N."/>
            <person name="Tang L."/>
            <person name="Weissenberger G."/>
            <person name="Zhu Y."/>
            <person name="Hemphill L."/>
            <person name="Shang Y."/>
            <person name="Youmans B."/>
            <person name="Ayvaz T."/>
            <person name="Ross M."/>
            <person name="Santibanez J."/>
            <person name="Aqrawi P."/>
            <person name="Gross S."/>
            <person name="Joshi V."/>
            <person name="Fowler G."/>
            <person name="Nazareth L."/>
            <person name="Reid J."/>
            <person name="Worley K."/>
            <person name="Petrosino J."/>
            <person name="Highlander S."/>
            <person name="Gibbs R."/>
        </authorList>
    </citation>
    <scope>NUCLEOTIDE SEQUENCE [LARGE SCALE GENOMIC DNA]</scope>
    <source>
        <strain evidence="4 5">ATCC BAA-1640</strain>
    </source>
</reference>
<evidence type="ECO:0000313" key="4">
    <source>
        <dbReference type="EMBL" id="EFM24793.1"/>
    </source>
</evidence>
<name>E0NNC0_9FIRM</name>
<dbReference type="eggNOG" id="COG3935">
    <property type="taxonomic scope" value="Bacteria"/>
</dbReference>
<keyword evidence="5" id="KW-1185">Reference proteome</keyword>
<accession>E0NNC0</accession>
<evidence type="ECO:0000313" key="5">
    <source>
        <dbReference type="Proteomes" id="UP000003280"/>
    </source>
</evidence>
<dbReference type="Pfam" id="PF07261">
    <property type="entry name" value="DnaB_2"/>
    <property type="match status" value="1"/>
</dbReference>
<dbReference type="Gene3D" id="1.10.10.630">
    <property type="entry name" value="DnaD domain-like"/>
    <property type="match status" value="1"/>
</dbReference>
<dbReference type="Proteomes" id="UP000003280">
    <property type="component" value="Unassembled WGS sequence"/>
</dbReference>
<protein>
    <submittedName>
        <fullName evidence="4">DnaD domain protein</fullName>
    </submittedName>
</protein>
<dbReference type="RefSeq" id="WP_008902434.1">
    <property type="nucleotide sequence ID" value="NZ_GL397071.1"/>
</dbReference>
<evidence type="ECO:0000256" key="1">
    <source>
        <dbReference type="ARBA" id="ARBA00093462"/>
    </source>
</evidence>
<dbReference type="HOGENOM" id="CLU_074315_1_1_9"/>
<dbReference type="OrthoDB" id="3199595at2"/>
<dbReference type="EMBL" id="AEEH01000048">
    <property type="protein sequence ID" value="EFM24793.1"/>
    <property type="molecule type" value="Genomic_DNA"/>
</dbReference>
<proteinExistence type="inferred from homology"/>
<comment type="similarity">
    <text evidence="1">Belongs to the DnaB/DnaD family.</text>
</comment>
<dbReference type="InterPro" id="IPR034829">
    <property type="entry name" value="DnaD-like_sf"/>
</dbReference>
<organism evidence="4 5">
    <name type="scientific">Peptoniphilus duerdenii ATCC BAA-1640</name>
    <dbReference type="NCBI Taxonomy" id="862517"/>
    <lineage>
        <taxon>Bacteria</taxon>
        <taxon>Bacillati</taxon>
        <taxon>Bacillota</taxon>
        <taxon>Tissierellia</taxon>
        <taxon>Tissierellales</taxon>
        <taxon>Peptoniphilaceae</taxon>
        <taxon>Peptoniphilus</taxon>
    </lineage>
</organism>
<dbReference type="SUPFAM" id="SSF158499">
    <property type="entry name" value="DnaD domain-like"/>
    <property type="match status" value="1"/>
</dbReference>